<evidence type="ECO:0000256" key="1">
    <source>
        <dbReference type="ARBA" id="ARBA00005085"/>
    </source>
</evidence>
<accession>X1TSM5</accession>
<feature type="domain" description="BPL/LPL catalytic" evidence="2">
    <location>
        <begin position="31"/>
        <end position="231"/>
    </location>
</feature>
<dbReference type="UniPathway" id="UPA00537">
    <property type="reaction ID" value="UER00595"/>
</dbReference>
<dbReference type="EMBL" id="BARW01021663">
    <property type="protein sequence ID" value="GAI90545.1"/>
    <property type="molecule type" value="Genomic_DNA"/>
</dbReference>
<name>X1TSM5_9ZZZZ</name>
<evidence type="ECO:0000313" key="3">
    <source>
        <dbReference type="EMBL" id="GAI90545.1"/>
    </source>
</evidence>
<dbReference type="PANTHER" id="PTHR12561">
    <property type="entry name" value="LIPOATE-PROTEIN LIGASE"/>
    <property type="match status" value="1"/>
</dbReference>
<dbReference type="PROSITE" id="PS51733">
    <property type="entry name" value="BPL_LPL_CATALYTIC"/>
    <property type="match status" value="1"/>
</dbReference>
<reference evidence="3" key="1">
    <citation type="journal article" date="2014" name="Front. Microbiol.">
        <title>High frequency of phylogenetically diverse reductive dehalogenase-homologous genes in deep subseafloor sedimentary metagenomes.</title>
        <authorList>
            <person name="Kawai M."/>
            <person name="Futagami T."/>
            <person name="Toyoda A."/>
            <person name="Takaki Y."/>
            <person name="Nishi S."/>
            <person name="Hori S."/>
            <person name="Arai W."/>
            <person name="Tsubouchi T."/>
            <person name="Morono Y."/>
            <person name="Uchiyama I."/>
            <person name="Ito T."/>
            <person name="Fujiyama A."/>
            <person name="Inagaki F."/>
            <person name="Takami H."/>
        </authorList>
    </citation>
    <scope>NUCLEOTIDE SEQUENCE</scope>
    <source>
        <strain evidence="3">Expedition CK06-06</strain>
    </source>
</reference>
<dbReference type="InterPro" id="IPR004562">
    <property type="entry name" value="LipoylTrfase_LipoateP_Ligase"/>
</dbReference>
<sequence length="234" mass="26057">MSWRLLNSEGSDVYHNLAIDEALAKTYLRSENTINTLRFWESDKAVVIGRFQCVHKEVNLGFCERNNISIARRFTGGGAVFHDSGNLNYALCLNQSHDYVPRGLKELYETFIGAITQSLISLNIPARFDPVGSNIRIGKKKISGTAGWIKQGISFIHGTLLIDADLEGLKESLNPPENQPVFLRDKTRIRCMDSKRDTVTNIALEVEDCPTRNEIQSAIIETLSELAGASIDEG</sequence>
<dbReference type="GO" id="GO:0009249">
    <property type="term" value="P:protein lipoylation"/>
    <property type="evidence" value="ECO:0007669"/>
    <property type="project" value="InterPro"/>
</dbReference>
<dbReference type="AlphaFoldDB" id="X1TSM5"/>
<feature type="non-terminal residue" evidence="3">
    <location>
        <position position="234"/>
    </location>
</feature>
<proteinExistence type="predicted"/>
<comment type="caution">
    <text evidence="3">The sequence shown here is derived from an EMBL/GenBank/DDBJ whole genome shotgun (WGS) entry which is preliminary data.</text>
</comment>
<dbReference type="InterPro" id="IPR045864">
    <property type="entry name" value="aa-tRNA-synth_II/BPL/LPL"/>
</dbReference>
<dbReference type="Gene3D" id="3.30.930.10">
    <property type="entry name" value="Bira Bifunctional Protein, Domain 2"/>
    <property type="match status" value="1"/>
</dbReference>
<dbReference type="InterPro" id="IPR004143">
    <property type="entry name" value="BPL_LPL_catalytic"/>
</dbReference>
<comment type="pathway">
    <text evidence="1">Protein modification; protein lipoylation via exogenous pathway; protein N(6)-(lipoyl)lysine from lipoate: step 2/2.</text>
</comment>
<dbReference type="SUPFAM" id="SSF55681">
    <property type="entry name" value="Class II aaRS and biotin synthetases"/>
    <property type="match status" value="1"/>
</dbReference>
<gene>
    <name evidence="3" type="ORF">S12H4_36347</name>
</gene>
<dbReference type="GO" id="GO:0005737">
    <property type="term" value="C:cytoplasm"/>
    <property type="evidence" value="ECO:0007669"/>
    <property type="project" value="TreeGrafter"/>
</dbReference>
<dbReference type="Pfam" id="PF21948">
    <property type="entry name" value="LplA-B_cat"/>
    <property type="match status" value="1"/>
</dbReference>
<evidence type="ECO:0000259" key="2">
    <source>
        <dbReference type="PROSITE" id="PS51733"/>
    </source>
</evidence>
<dbReference type="CDD" id="cd16443">
    <property type="entry name" value="LplA"/>
    <property type="match status" value="1"/>
</dbReference>
<protein>
    <recommendedName>
        <fullName evidence="2">BPL/LPL catalytic domain-containing protein</fullName>
    </recommendedName>
</protein>
<dbReference type="GO" id="GO:0017118">
    <property type="term" value="F:lipoyltransferase activity"/>
    <property type="evidence" value="ECO:0007669"/>
    <property type="project" value="TreeGrafter"/>
</dbReference>
<dbReference type="PANTHER" id="PTHR12561:SF3">
    <property type="entry name" value="LIPOYLTRANSFERASE 1, MITOCHONDRIAL"/>
    <property type="match status" value="1"/>
</dbReference>
<organism evidence="3">
    <name type="scientific">marine sediment metagenome</name>
    <dbReference type="NCBI Taxonomy" id="412755"/>
    <lineage>
        <taxon>unclassified sequences</taxon>
        <taxon>metagenomes</taxon>
        <taxon>ecological metagenomes</taxon>
    </lineage>
</organism>